<name>A0AC35TM36_9BILA</name>
<proteinExistence type="predicted"/>
<dbReference type="Proteomes" id="UP000095286">
    <property type="component" value="Unplaced"/>
</dbReference>
<accession>A0AC35TM36</accession>
<sequence>MVFVNGVAVLKKQIVSVEGSNAIYMSKYNAIKERLDESAEKLLIKDREMHLVKEENLELRQEVEEFENMQALQDQTTDLSNAVSVSNNNDIVSECNDMDSDFNNFMSNYKATIKDITEKLRQEVEEFENMQALQICDIVIIEILIKSNTTSKEESGSKSMGTSYHGSISASNSNSNLALKSVGSVPSQPAPSPMNVATQDSNSMSYNSQISQQGSKNPQLSGFNNHPQNAPCQSKPRQSTSIQ</sequence>
<dbReference type="WBParaSite" id="RSKR_0000198100.1">
    <property type="protein sequence ID" value="RSKR_0000198100.1"/>
    <property type="gene ID" value="RSKR_0000198100"/>
</dbReference>
<protein>
    <submittedName>
        <fullName evidence="2">Caprin-1_dimer domain-containing protein</fullName>
    </submittedName>
</protein>
<evidence type="ECO:0000313" key="1">
    <source>
        <dbReference type="Proteomes" id="UP000095286"/>
    </source>
</evidence>
<evidence type="ECO:0000313" key="2">
    <source>
        <dbReference type="WBParaSite" id="RSKR_0000198100.1"/>
    </source>
</evidence>
<organism evidence="1 2">
    <name type="scientific">Rhabditophanes sp. KR3021</name>
    <dbReference type="NCBI Taxonomy" id="114890"/>
    <lineage>
        <taxon>Eukaryota</taxon>
        <taxon>Metazoa</taxon>
        <taxon>Ecdysozoa</taxon>
        <taxon>Nematoda</taxon>
        <taxon>Chromadorea</taxon>
        <taxon>Rhabditida</taxon>
        <taxon>Tylenchina</taxon>
        <taxon>Panagrolaimomorpha</taxon>
        <taxon>Strongyloidoidea</taxon>
        <taxon>Alloionematidae</taxon>
        <taxon>Rhabditophanes</taxon>
    </lineage>
</organism>
<reference evidence="2" key="1">
    <citation type="submission" date="2016-11" db="UniProtKB">
        <authorList>
            <consortium name="WormBaseParasite"/>
        </authorList>
    </citation>
    <scope>IDENTIFICATION</scope>
    <source>
        <strain evidence="2">KR3021</strain>
    </source>
</reference>